<organism evidence="1 2">
    <name type="scientific">Pleurotus cornucopiae</name>
    <name type="common">Cornucopia mushroom</name>
    <dbReference type="NCBI Taxonomy" id="5321"/>
    <lineage>
        <taxon>Eukaryota</taxon>
        <taxon>Fungi</taxon>
        <taxon>Dikarya</taxon>
        <taxon>Basidiomycota</taxon>
        <taxon>Agaricomycotina</taxon>
        <taxon>Agaricomycetes</taxon>
        <taxon>Agaricomycetidae</taxon>
        <taxon>Agaricales</taxon>
        <taxon>Pleurotineae</taxon>
        <taxon>Pleurotaceae</taxon>
        <taxon>Pleurotus</taxon>
    </lineage>
</organism>
<comment type="caution">
    <text evidence="1">The sequence shown here is derived from an EMBL/GenBank/DDBJ whole genome shotgun (WGS) entry which is preliminary data.</text>
</comment>
<sequence length="1062" mass="119282">MPSPHSSPGRPSPISSEESVSSSLWDDASLPPPSSSPDLDAECQWEMRLKHENIHAVKHVAGDDCSYPREVSNNTSESIVFPQDDPGLKQHVILHRNLSLYALRHGQDDCQDGSFRHETALLPSETVTAPLTGIELSSDDPESSDSDLSTPIFAPGSPYHSPLNSPTSGQLRKHLSESSDSTKNGKRDRPNDVIDCRDIPKKPKANSSSCDISFAHRPASFRRALSLGSSCLHNGFTVRDPQVPQAPAKDVLKIRSKVPIIAPPLDHFARLPLSQEAEAKLRISRFLDSEHRIRDQDGLLPCYNDILQTRLDWAQRLGIGSDARLRALDWIFHASTDVCSSRPFSRNLRDQLIYSPETRFHAGYLFLRYFSLVEVEAEPANIPESQAALELVIFDAAVASLALSVKVNSTPQYLAISNLYPKLHRDTLWPLHPIMSTEYERLAPHEMSFDDLESSQRDLLSAFSFQLGSSPQLLLDQLWMALPSLRQVLDFTGGWTYAQKLTWECLYEALLQPDVLRYRLSLLTVAALIEALISTLELRLHLVPSSTAMEETANPLPYEIWKQISCYLKDKQLRRIMSAHRAFYDTAMDRLYREIDWQKFDEDVVKTLICMSCNPGLALRVRTLHVAAPVLIALYGTPSDGAKTIIANLSSHYIDRVKEGLGKGKPETTMQVEKLKMKIEARKPCNGREMMETALSSMVNIQTCTFNSTQAPATAEPLIRVLQKTLSQCVRKLVLECSRVYELQTLVNTTFQLKCIEDLSVILRFHPDSSPTQRHSDQKFLANRLAPFVNALHPTLRSFSINAARGVDYSTFLDALDVFPHLHQLSLQLDFDDKKPSEPNTLIQFLRDNSSQLTSVTLHPSSSSDCPWGVFTSQLELDPQIFSNLRSLTIVDPPHDLKFVYSLIERSKDTLKCLRVEKCHLDLPQIRQLGSTLGPTPVVSLGLEVDSLSPAVLDLLFKELPTLESLSIVFDEVLSTRLNNQGEFVNFDINTGHSWPFQRFTNTMRAGRYRGWSLSKLSLESRSYSEEYVRHILHSVADATFKLSTVNGKSLKATGYHGMTPH</sequence>
<dbReference type="EMBL" id="WQMT02000002">
    <property type="protein sequence ID" value="KAG9225402.1"/>
    <property type="molecule type" value="Genomic_DNA"/>
</dbReference>
<protein>
    <submittedName>
        <fullName evidence="1">Uncharacterized protein</fullName>
    </submittedName>
</protein>
<proteinExistence type="predicted"/>
<evidence type="ECO:0000313" key="1">
    <source>
        <dbReference type="EMBL" id="KAG9225402.1"/>
    </source>
</evidence>
<dbReference type="Proteomes" id="UP000824881">
    <property type="component" value="Unassembled WGS sequence"/>
</dbReference>
<accession>A0ACB7J493</accession>
<reference evidence="1 2" key="1">
    <citation type="journal article" date="2021" name="Appl. Environ. Microbiol.">
        <title>Genetic linkage and physical mapping for an oyster mushroom Pleurotus cornucopiae and QTL analysis for the trait cap color.</title>
        <authorList>
            <person name="Zhang Y."/>
            <person name="Gao W."/>
            <person name="Sonnenberg A."/>
            <person name="Chen Q."/>
            <person name="Zhang J."/>
            <person name="Huang C."/>
        </authorList>
    </citation>
    <scope>NUCLEOTIDE SEQUENCE [LARGE SCALE GENOMIC DNA]</scope>
    <source>
        <strain evidence="1">CCMSSC00406</strain>
    </source>
</reference>
<evidence type="ECO:0000313" key="2">
    <source>
        <dbReference type="Proteomes" id="UP000824881"/>
    </source>
</evidence>
<gene>
    <name evidence="1" type="ORF">CCMSSC00406_0006211</name>
</gene>
<name>A0ACB7J493_PLECO</name>
<keyword evidence="2" id="KW-1185">Reference proteome</keyword>